<reference evidence="7 8" key="1">
    <citation type="submission" date="2017-01" db="EMBL/GenBank/DDBJ databases">
        <authorList>
            <person name="Mah S.A."/>
            <person name="Swanson W.J."/>
            <person name="Moy G.W."/>
            <person name="Vacquier V.D."/>
        </authorList>
    </citation>
    <scope>NUCLEOTIDE SEQUENCE [LARGE SCALE GENOMIC DNA]</scope>
    <source>
        <strain evidence="7 8">DSM 16927</strain>
    </source>
</reference>
<dbReference type="AlphaFoldDB" id="A0A1N7HSP0"/>
<dbReference type="STRING" id="112234.SAMN05421768_10183"/>
<evidence type="ECO:0000313" key="8">
    <source>
        <dbReference type="Proteomes" id="UP000186106"/>
    </source>
</evidence>
<evidence type="ECO:0000256" key="5">
    <source>
        <dbReference type="SAM" id="Phobius"/>
    </source>
</evidence>
<name>A0A1N7HSP0_9FLAO</name>
<accession>A0A1N7HSP0</accession>
<dbReference type="Proteomes" id="UP000186106">
    <property type="component" value="Unassembled WGS sequence"/>
</dbReference>
<evidence type="ECO:0000259" key="6">
    <source>
        <dbReference type="Pfam" id="PF07291"/>
    </source>
</evidence>
<dbReference type="Pfam" id="PF07291">
    <property type="entry name" value="MauE"/>
    <property type="match status" value="1"/>
</dbReference>
<proteinExistence type="predicted"/>
<feature type="transmembrane region" description="Helical" evidence="5">
    <location>
        <begin position="73"/>
        <end position="97"/>
    </location>
</feature>
<organism evidence="7 8">
    <name type="scientific">Chryseobacterium joostei</name>
    <dbReference type="NCBI Taxonomy" id="112234"/>
    <lineage>
        <taxon>Bacteria</taxon>
        <taxon>Pseudomonadati</taxon>
        <taxon>Bacteroidota</taxon>
        <taxon>Flavobacteriia</taxon>
        <taxon>Flavobacteriales</taxon>
        <taxon>Weeksellaceae</taxon>
        <taxon>Chryseobacterium group</taxon>
        <taxon>Chryseobacterium</taxon>
    </lineage>
</organism>
<keyword evidence="4 5" id="KW-0472">Membrane</keyword>
<keyword evidence="3 5" id="KW-1133">Transmembrane helix</keyword>
<keyword evidence="2 5" id="KW-0812">Transmembrane</keyword>
<feature type="transmembrane region" description="Helical" evidence="5">
    <location>
        <begin position="147"/>
        <end position="170"/>
    </location>
</feature>
<feature type="domain" description="Methylamine utilisation protein MauE" evidence="6">
    <location>
        <begin position="7"/>
        <end position="132"/>
    </location>
</feature>
<feature type="transmembrane region" description="Helical" evidence="5">
    <location>
        <begin position="7"/>
        <end position="25"/>
    </location>
</feature>
<dbReference type="OrthoDB" id="673785at2"/>
<feature type="transmembrane region" description="Helical" evidence="5">
    <location>
        <begin position="45"/>
        <end position="66"/>
    </location>
</feature>
<dbReference type="RefSeq" id="WP_076350899.1">
    <property type="nucleotide sequence ID" value="NZ_CP033926.1"/>
</dbReference>
<evidence type="ECO:0000256" key="2">
    <source>
        <dbReference type="ARBA" id="ARBA00022692"/>
    </source>
</evidence>
<dbReference type="GO" id="GO:0016020">
    <property type="term" value="C:membrane"/>
    <property type="evidence" value="ECO:0007669"/>
    <property type="project" value="UniProtKB-SubCell"/>
</dbReference>
<protein>
    <recommendedName>
        <fullName evidence="6">Methylamine utilisation protein MauE domain-containing protein</fullName>
    </recommendedName>
</protein>
<evidence type="ECO:0000313" key="7">
    <source>
        <dbReference type="EMBL" id="SIS27805.1"/>
    </source>
</evidence>
<gene>
    <name evidence="7" type="ORF">SAMN05421768_10183</name>
</gene>
<dbReference type="GO" id="GO:0030416">
    <property type="term" value="P:methylamine metabolic process"/>
    <property type="evidence" value="ECO:0007669"/>
    <property type="project" value="InterPro"/>
</dbReference>
<dbReference type="InterPro" id="IPR009908">
    <property type="entry name" value="Methylamine_util_MauE"/>
</dbReference>
<comment type="subcellular location">
    <subcellularLocation>
        <location evidence="1">Membrane</location>
        <topology evidence="1">Multi-pass membrane protein</topology>
    </subcellularLocation>
</comment>
<feature type="transmembrane region" description="Helical" evidence="5">
    <location>
        <begin position="117"/>
        <end position="135"/>
    </location>
</feature>
<sequence length="509" mass="57717">MKDYNSILVKGISYFFILLFIYASVSKLLEFEKFQVQLAQSPLLSAYAGSISYTIIIVELITAGLLSISKSRMFGLLASFNLMIAFSIYIYLILYHSEFIPCSCGGILEDMGWKTHLIFNIITVIIAGLAIIIANRSSTSYTVFPRVSVRLWLMLGTGTLSSCLVIYLFFSSEYIIKKENNFTRRFLSHPIIQENILNLGVDSYYFAGISGDTLYLGNKTSPFQILKIDIGLIDKKLVKVIPEGQFTFKSLSYEVSDNSIFGFDGTVPVVYTCSLSSTIKLRTISYQDAFFSQLLVLDSLHFAIRTKEGSGMNNVLGLLDIQTEPKIQLNKNILSSKSQNHFDTDGKLLFDHKTNELYYIFFYRNQILRINRNLNLIDKIKTIDTISVPMIETVKLKDGTTKMSHPSKVINLSTTLHDGLIFNRSSLMGKHEIKESWKSSSIIDVYKINPSQYWGSFYVQHRGGKSLSHMLVTDQYFFALVGNDLIRYKIRQPLTDGMNGGKPKNHKTE</sequence>
<evidence type="ECO:0000256" key="3">
    <source>
        <dbReference type="ARBA" id="ARBA00022989"/>
    </source>
</evidence>
<dbReference type="EMBL" id="FTNZ01000001">
    <property type="protein sequence ID" value="SIS27805.1"/>
    <property type="molecule type" value="Genomic_DNA"/>
</dbReference>
<evidence type="ECO:0000256" key="4">
    <source>
        <dbReference type="ARBA" id="ARBA00023136"/>
    </source>
</evidence>
<evidence type="ECO:0000256" key="1">
    <source>
        <dbReference type="ARBA" id="ARBA00004141"/>
    </source>
</evidence>